<dbReference type="AlphaFoldDB" id="A0A1B0ATD6"/>
<evidence type="ECO:0000313" key="2">
    <source>
        <dbReference type="EnsemblMetazoa" id="GPPI007876-PA"/>
    </source>
</evidence>
<name>A0A1B0ATD6_9MUSC</name>
<evidence type="ECO:0000313" key="3">
    <source>
        <dbReference type="Proteomes" id="UP000092460"/>
    </source>
</evidence>
<organism evidence="2 3">
    <name type="scientific">Glossina palpalis gambiensis</name>
    <dbReference type="NCBI Taxonomy" id="67801"/>
    <lineage>
        <taxon>Eukaryota</taxon>
        <taxon>Metazoa</taxon>
        <taxon>Ecdysozoa</taxon>
        <taxon>Arthropoda</taxon>
        <taxon>Hexapoda</taxon>
        <taxon>Insecta</taxon>
        <taxon>Pterygota</taxon>
        <taxon>Neoptera</taxon>
        <taxon>Endopterygota</taxon>
        <taxon>Diptera</taxon>
        <taxon>Brachycera</taxon>
        <taxon>Muscomorpha</taxon>
        <taxon>Hippoboscoidea</taxon>
        <taxon>Glossinidae</taxon>
        <taxon>Glossina</taxon>
    </lineage>
</organism>
<reference evidence="3" key="1">
    <citation type="submission" date="2015-01" db="EMBL/GenBank/DDBJ databases">
        <authorList>
            <person name="Aksoy S."/>
            <person name="Warren W."/>
            <person name="Wilson R.K."/>
        </authorList>
    </citation>
    <scope>NUCLEOTIDE SEQUENCE [LARGE SCALE GENOMIC DNA]</scope>
    <source>
        <strain evidence="3">IAEA</strain>
    </source>
</reference>
<feature type="compositionally biased region" description="Polar residues" evidence="1">
    <location>
        <begin position="116"/>
        <end position="127"/>
    </location>
</feature>
<accession>A0A1B0ATD6</accession>
<sequence length="127" mass="14997">MNFYFVAVIALTFAANIHDHHHYKNIVHKYTYAKPPIDTIRIDKSVRSSYKETQTRASPRVVQMNWNSLVFDVTKIIKWDNTPRVEAAADPMRNNNSNKNKNNNNSTNNKYKNNEKCQQQQQLEYHQ</sequence>
<dbReference type="Proteomes" id="UP000092460">
    <property type="component" value="Unassembled WGS sequence"/>
</dbReference>
<proteinExistence type="predicted"/>
<keyword evidence="3" id="KW-1185">Reference proteome</keyword>
<dbReference type="VEuPathDB" id="VectorBase:GPPI007876"/>
<dbReference type="EnsemblMetazoa" id="GPPI007876-RA">
    <property type="protein sequence ID" value="GPPI007876-PA"/>
    <property type="gene ID" value="GPPI007876"/>
</dbReference>
<reference evidence="2" key="2">
    <citation type="submission" date="2020-05" db="UniProtKB">
        <authorList>
            <consortium name="EnsemblMetazoa"/>
        </authorList>
    </citation>
    <scope>IDENTIFICATION</scope>
    <source>
        <strain evidence="2">IAEA</strain>
    </source>
</reference>
<protein>
    <submittedName>
        <fullName evidence="2">Uncharacterized protein</fullName>
    </submittedName>
</protein>
<feature type="compositionally biased region" description="Low complexity" evidence="1">
    <location>
        <begin position="94"/>
        <end position="111"/>
    </location>
</feature>
<dbReference type="EMBL" id="JXJN01003251">
    <property type="status" value="NOT_ANNOTATED_CDS"/>
    <property type="molecule type" value="Genomic_DNA"/>
</dbReference>
<feature type="region of interest" description="Disordered" evidence="1">
    <location>
        <begin position="87"/>
        <end position="127"/>
    </location>
</feature>
<evidence type="ECO:0000256" key="1">
    <source>
        <dbReference type="SAM" id="MobiDB-lite"/>
    </source>
</evidence>